<dbReference type="OrthoDB" id="3257768at2759"/>
<dbReference type="InParanoid" id="A0A369K0R2"/>
<comment type="caution">
    <text evidence="1">The sequence shown here is derived from an EMBL/GenBank/DDBJ whole genome shotgun (WGS) entry which is preliminary data.</text>
</comment>
<dbReference type="InterPro" id="IPR040521">
    <property type="entry name" value="KDZ"/>
</dbReference>
<reference evidence="1" key="1">
    <citation type="submission" date="2018-04" db="EMBL/GenBank/DDBJ databases">
        <title>Whole genome sequencing of Hypsizygus marmoreus.</title>
        <authorList>
            <person name="Choi I.-G."/>
            <person name="Min B."/>
            <person name="Kim J.-G."/>
            <person name="Kim S."/>
            <person name="Oh Y.-L."/>
            <person name="Kong W.-S."/>
            <person name="Park H."/>
            <person name="Jeong J."/>
            <person name="Song E.-S."/>
        </authorList>
    </citation>
    <scope>NUCLEOTIDE SEQUENCE [LARGE SCALE GENOMIC DNA]</scope>
    <source>
        <strain evidence="1">51987-8</strain>
    </source>
</reference>
<sequence>MKRPNAVGDLQKGERYCNMDYLFYKSLVNSELKEIYVSYDICCQWSINLQQRMFALDHEFYLFNGEVFVKFLVPKFHLPAHVAACRTTYSFNFMRLASTKEMGPGSRRDALDAHFGDYNWRKVVGPTLLRKLKAATTDLADHVIAHGELDESLPLSTPNSSSCTPYHGGEDARKLAAGQDLALDVNVTPSVLIATGLDLEAEHASLVHHLVHHSCIAWCIARASPGAPLMHYSCSYFRDTDRCLVRRSVKMESSKLWLHAQDRQKTKLTLRNNALSRKIVTWTQHQQLYIPSVVVLRRMDAHTAQARTTVAPVHEYPLWLPSQIGVQVPFDVRLAEIEWKLRLAQAEEVSMGFDETSRFGRTV</sequence>
<organism evidence="1 2">
    <name type="scientific">Hypsizygus marmoreus</name>
    <name type="common">White beech mushroom</name>
    <name type="synonym">Agaricus marmoreus</name>
    <dbReference type="NCBI Taxonomy" id="39966"/>
    <lineage>
        <taxon>Eukaryota</taxon>
        <taxon>Fungi</taxon>
        <taxon>Dikarya</taxon>
        <taxon>Basidiomycota</taxon>
        <taxon>Agaricomycotina</taxon>
        <taxon>Agaricomycetes</taxon>
        <taxon>Agaricomycetidae</taxon>
        <taxon>Agaricales</taxon>
        <taxon>Tricholomatineae</taxon>
        <taxon>Lyophyllaceae</taxon>
        <taxon>Hypsizygus</taxon>
    </lineage>
</organism>
<dbReference type="Pfam" id="PF18758">
    <property type="entry name" value="KDZ"/>
    <property type="match status" value="1"/>
</dbReference>
<proteinExistence type="predicted"/>
<name>A0A369K0R2_HYPMA</name>
<dbReference type="EMBL" id="LUEZ02000015">
    <property type="protein sequence ID" value="RDB27568.1"/>
    <property type="molecule type" value="Genomic_DNA"/>
</dbReference>
<dbReference type="AlphaFoldDB" id="A0A369K0R2"/>
<gene>
    <name evidence="1" type="ORF">Hypma_003786</name>
</gene>
<dbReference type="Proteomes" id="UP000076154">
    <property type="component" value="Unassembled WGS sequence"/>
</dbReference>
<keyword evidence="2" id="KW-1185">Reference proteome</keyword>
<accession>A0A369K0R2</accession>
<evidence type="ECO:0000313" key="1">
    <source>
        <dbReference type="EMBL" id="RDB27568.1"/>
    </source>
</evidence>
<dbReference type="STRING" id="39966.A0A369K0R2"/>
<protein>
    <submittedName>
        <fullName evidence="1">Uncharacterized protein</fullName>
    </submittedName>
</protein>
<evidence type="ECO:0000313" key="2">
    <source>
        <dbReference type="Proteomes" id="UP000076154"/>
    </source>
</evidence>